<sequence length="316" mass="34119">MSAAQLRSSTSTPSCSGRTAFKYNYLRHIAPLLHIRVRCPRANTPAVHALYNFTDSAEVRIPGQRRNRGQLKKEAREIMDVVRGLTSMTAKQLVAVSHLLPPGTRDAIDIAANLPRSNQGRKRQEGLIAKMLRVQLTEQQMDKLEAAVTVATEHQGIYGDSDVSRLVEVWREGLLEGDQSVLAEVYGYPAAWGPDHQQLRTVIRQCQQALEAERSRAADMPRDRVKMPEGSLSPGFSGGGSSSTDGSDGGDGTEEDLAAVLAEAAARSGAGGGNAGFGGQRKPKTPESRSRALIRSLGKMLRPLATRVVQEGLVEG</sequence>
<feature type="compositionally biased region" description="Basic and acidic residues" evidence="1">
    <location>
        <begin position="213"/>
        <end position="227"/>
    </location>
</feature>
<comment type="caution">
    <text evidence="2">The sequence shown here is derived from an EMBL/GenBank/DDBJ whole genome shotgun (WGS) entry which is preliminary data.</text>
</comment>
<evidence type="ECO:0000313" key="3">
    <source>
        <dbReference type="Proteomes" id="UP001165090"/>
    </source>
</evidence>
<keyword evidence="3" id="KW-1185">Reference proteome</keyword>
<evidence type="ECO:0000256" key="1">
    <source>
        <dbReference type="SAM" id="MobiDB-lite"/>
    </source>
</evidence>
<feature type="region of interest" description="Disordered" evidence="1">
    <location>
        <begin position="213"/>
        <end position="254"/>
    </location>
</feature>
<feature type="region of interest" description="Disordered" evidence="1">
    <location>
        <begin position="266"/>
        <end position="291"/>
    </location>
</feature>
<dbReference type="SUPFAM" id="SSF158710">
    <property type="entry name" value="PSPTO4464-like"/>
    <property type="match status" value="1"/>
</dbReference>
<protein>
    <submittedName>
        <fullName evidence="2">Uncharacterized protein</fullName>
    </submittedName>
</protein>
<gene>
    <name evidence="2" type="ORF">VaNZ11_011901</name>
</gene>
<proteinExistence type="predicted"/>
<accession>A0ABQ5SCL1</accession>
<dbReference type="Proteomes" id="UP001165090">
    <property type="component" value="Unassembled WGS sequence"/>
</dbReference>
<reference evidence="2 3" key="1">
    <citation type="journal article" date="2023" name="IScience">
        <title>Expanded male sex-determining region conserved during the evolution of homothallism in the green alga Volvox.</title>
        <authorList>
            <person name="Yamamoto K."/>
            <person name="Matsuzaki R."/>
            <person name="Mahakham W."/>
            <person name="Heman W."/>
            <person name="Sekimoto H."/>
            <person name="Kawachi M."/>
            <person name="Minakuchi Y."/>
            <person name="Toyoda A."/>
            <person name="Nozaki H."/>
        </authorList>
    </citation>
    <scope>NUCLEOTIDE SEQUENCE [LARGE SCALE GENOMIC DNA]</scope>
    <source>
        <strain evidence="2 3">NIES-4468</strain>
    </source>
</reference>
<name>A0ABQ5SCL1_9CHLO</name>
<evidence type="ECO:0000313" key="2">
    <source>
        <dbReference type="EMBL" id="GLI67652.1"/>
    </source>
</evidence>
<feature type="compositionally biased region" description="Gly residues" evidence="1">
    <location>
        <begin position="269"/>
        <end position="279"/>
    </location>
</feature>
<dbReference type="InterPro" id="IPR006839">
    <property type="entry name" value="DarP"/>
</dbReference>
<dbReference type="Gene3D" id="1.10.60.30">
    <property type="entry name" value="PSPTO4464-like domains"/>
    <property type="match status" value="2"/>
</dbReference>
<dbReference type="CDD" id="cd16331">
    <property type="entry name" value="YjgA-like"/>
    <property type="match status" value="1"/>
</dbReference>
<organism evidence="2 3">
    <name type="scientific">Volvox africanus</name>
    <dbReference type="NCBI Taxonomy" id="51714"/>
    <lineage>
        <taxon>Eukaryota</taxon>
        <taxon>Viridiplantae</taxon>
        <taxon>Chlorophyta</taxon>
        <taxon>core chlorophytes</taxon>
        <taxon>Chlorophyceae</taxon>
        <taxon>CS clade</taxon>
        <taxon>Chlamydomonadales</taxon>
        <taxon>Volvocaceae</taxon>
        <taxon>Volvox</taxon>
    </lineage>
</organism>
<dbReference type="Pfam" id="PF04751">
    <property type="entry name" value="DarP"/>
    <property type="match status" value="1"/>
</dbReference>
<dbReference type="EMBL" id="BSDZ01000078">
    <property type="protein sequence ID" value="GLI67652.1"/>
    <property type="molecule type" value="Genomic_DNA"/>
</dbReference>
<dbReference type="InterPro" id="IPR023153">
    <property type="entry name" value="DarP_sf"/>
</dbReference>